<gene>
    <name evidence="10" type="primary">phoU</name>
    <name evidence="10" type="ORF">DDZ18_04365</name>
</gene>
<comment type="similarity">
    <text evidence="2 8">Belongs to the PhoU family.</text>
</comment>
<dbReference type="Proteomes" id="UP000245168">
    <property type="component" value="Unassembled WGS sequence"/>
</dbReference>
<evidence type="ECO:0000256" key="6">
    <source>
        <dbReference type="ARBA" id="ARBA00022592"/>
    </source>
</evidence>
<dbReference type="SUPFAM" id="SSF109755">
    <property type="entry name" value="PhoU-like"/>
    <property type="match status" value="1"/>
</dbReference>
<dbReference type="PIRSF" id="PIRSF003107">
    <property type="entry name" value="PhoU"/>
    <property type="match status" value="1"/>
</dbReference>
<evidence type="ECO:0000259" key="9">
    <source>
        <dbReference type="Pfam" id="PF01895"/>
    </source>
</evidence>
<sequence>MTQQGAGHQHIVKAFSEELEHLAGDVATMGGLAESMVSDAVEAVVKRDGRLAEDVVERDKQVDTYHRDLERQIIRLLALRQPMATDLRSCIAALKISSDLERVGDLAKSIARRVRVLNRSEPVALTKSVERMARLVQSQLHEVLDAYATGEIERAVGVWERDDEVDEHYNSLFRELITYMMEDPKMIGAAAHLLFVAKNLERMGDHATNIAEDIHYVVTGKELTAERPRGPRPEAPE</sequence>
<dbReference type="InterPro" id="IPR038078">
    <property type="entry name" value="PhoU-like_sf"/>
</dbReference>
<dbReference type="GO" id="GO:0030643">
    <property type="term" value="P:intracellular phosphate ion homeostasis"/>
    <property type="evidence" value="ECO:0007669"/>
    <property type="project" value="InterPro"/>
</dbReference>
<evidence type="ECO:0000313" key="10">
    <source>
        <dbReference type="EMBL" id="PWE18830.1"/>
    </source>
</evidence>
<accession>A0A2U2BXU9</accession>
<evidence type="ECO:0000256" key="8">
    <source>
        <dbReference type="PIRNR" id="PIRNR003107"/>
    </source>
</evidence>
<comment type="caution">
    <text evidence="10">The sequence shown here is derived from an EMBL/GenBank/DDBJ whole genome shotgun (WGS) entry which is preliminary data.</text>
</comment>
<organism evidence="10 11">
    <name type="scientific">Marinicauda salina</name>
    <dbReference type="NCBI Taxonomy" id="2135793"/>
    <lineage>
        <taxon>Bacteria</taxon>
        <taxon>Pseudomonadati</taxon>
        <taxon>Pseudomonadota</taxon>
        <taxon>Alphaproteobacteria</taxon>
        <taxon>Maricaulales</taxon>
        <taxon>Maricaulaceae</taxon>
        <taxon>Marinicauda</taxon>
    </lineage>
</organism>
<dbReference type="InterPro" id="IPR026022">
    <property type="entry name" value="PhoU_dom"/>
</dbReference>
<evidence type="ECO:0000256" key="3">
    <source>
        <dbReference type="ARBA" id="ARBA00011738"/>
    </source>
</evidence>
<evidence type="ECO:0000256" key="1">
    <source>
        <dbReference type="ARBA" id="ARBA00004496"/>
    </source>
</evidence>
<feature type="domain" description="PhoU" evidence="9">
    <location>
        <begin position="27"/>
        <end position="114"/>
    </location>
</feature>
<evidence type="ECO:0000256" key="4">
    <source>
        <dbReference type="ARBA" id="ARBA00022448"/>
    </source>
</evidence>
<comment type="function">
    <text evidence="7 8">Plays a role in the regulation of phosphate uptake.</text>
</comment>
<dbReference type="Gene3D" id="1.20.58.220">
    <property type="entry name" value="Phosphate transport system protein phou homolog 2, domain 2"/>
    <property type="match status" value="2"/>
</dbReference>
<feature type="domain" description="PhoU" evidence="9">
    <location>
        <begin position="129"/>
        <end position="214"/>
    </location>
</feature>
<dbReference type="PANTHER" id="PTHR42930:SF3">
    <property type="entry name" value="PHOSPHATE-SPECIFIC TRANSPORT SYSTEM ACCESSORY PROTEIN PHOU"/>
    <property type="match status" value="1"/>
</dbReference>
<dbReference type="GO" id="GO:0006817">
    <property type="term" value="P:phosphate ion transport"/>
    <property type="evidence" value="ECO:0007669"/>
    <property type="project" value="UniProtKB-KW"/>
</dbReference>
<keyword evidence="5 8" id="KW-0963">Cytoplasm</keyword>
<proteinExistence type="inferred from homology"/>
<protein>
    <recommendedName>
        <fullName evidence="8">Phosphate-specific transport system accessory protein PhoU</fullName>
    </recommendedName>
</protein>
<keyword evidence="6 8" id="KW-0592">Phosphate transport</keyword>
<dbReference type="Pfam" id="PF01895">
    <property type="entry name" value="PhoU"/>
    <property type="match status" value="2"/>
</dbReference>
<comment type="subunit">
    <text evidence="3 8">Homodimer.</text>
</comment>
<dbReference type="AlphaFoldDB" id="A0A2U2BXU9"/>
<dbReference type="RefSeq" id="WP_109252104.1">
    <property type="nucleotide sequence ID" value="NZ_QEXV01000001.1"/>
</dbReference>
<name>A0A2U2BXU9_9PROT</name>
<dbReference type="PANTHER" id="PTHR42930">
    <property type="entry name" value="PHOSPHATE-SPECIFIC TRANSPORT SYSTEM ACCESSORY PROTEIN PHOU"/>
    <property type="match status" value="1"/>
</dbReference>
<dbReference type="OrthoDB" id="9814256at2"/>
<dbReference type="EMBL" id="QEXV01000001">
    <property type="protein sequence ID" value="PWE18830.1"/>
    <property type="molecule type" value="Genomic_DNA"/>
</dbReference>
<evidence type="ECO:0000256" key="7">
    <source>
        <dbReference type="ARBA" id="ARBA00056181"/>
    </source>
</evidence>
<evidence type="ECO:0000256" key="2">
    <source>
        <dbReference type="ARBA" id="ARBA00008107"/>
    </source>
</evidence>
<dbReference type="NCBIfam" id="TIGR02135">
    <property type="entry name" value="phoU_full"/>
    <property type="match status" value="1"/>
</dbReference>
<evidence type="ECO:0000256" key="5">
    <source>
        <dbReference type="ARBA" id="ARBA00022490"/>
    </source>
</evidence>
<keyword evidence="11" id="KW-1185">Reference proteome</keyword>
<dbReference type="FunFam" id="1.20.58.220:FF:000004">
    <property type="entry name" value="Phosphate-specific transport system accessory protein PhoU"/>
    <property type="match status" value="1"/>
</dbReference>
<reference evidence="11" key="1">
    <citation type="submission" date="2018-05" db="EMBL/GenBank/DDBJ databases">
        <authorList>
            <person name="Liu B.-T."/>
        </authorList>
    </citation>
    <scope>NUCLEOTIDE SEQUENCE [LARGE SCALE GENOMIC DNA]</scope>
    <source>
        <strain evidence="11">WD6-1</strain>
    </source>
</reference>
<comment type="subcellular location">
    <subcellularLocation>
        <location evidence="1 8">Cytoplasm</location>
    </subcellularLocation>
</comment>
<evidence type="ECO:0000313" key="11">
    <source>
        <dbReference type="Proteomes" id="UP000245168"/>
    </source>
</evidence>
<keyword evidence="4 8" id="KW-0813">Transport</keyword>
<dbReference type="GO" id="GO:0045936">
    <property type="term" value="P:negative regulation of phosphate metabolic process"/>
    <property type="evidence" value="ECO:0007669"/>
    <property type="project" value="InterPro"/>
</dbReference>
<dbReference type="GO" id="GO:0005737">
    <property type="term" value="C:cytoplasm"/>
    <property type="evidence" value="ECO:0007669"/>
    <property type="project" value="UniProtKB-SubCell"/>
</dbReference>
<dbReference type="InterPro" id="IPR028366">
    <property type="entry name" value="PhoU"/>
</dbReference>